<evidence type="ECO:0000256" key="1">
    <source>
        <dbReference type="SAM" id="MobiDB-lite"/>
    </source>
</evidence>
<organism evidence="3 4">
    <name type="scientific">Phototrophicus methaneseepsis</name>
    <dbReference type="NCBI Taxonomy" id="2710758"/>
    <lineage>
        <taxon>Bacteria</taxon>
        <taxon>Bacillati</taxon>
        <taxon>Chloroflexota</taxon>
        <taxon>Candidatus Thermofontia</taxon>
        <taxon>Phototrophicales</taxon>
        <taxon>Phototrophicaceae</taxon>
        <taxon>Phototrophicus</taxon>
    </lineage>
</organism>
<feature type="compositionally biased region" description="Pro residues" evidence="1">
    <location>
        <begin position="15"/>
        <end position="31"/>
    </location>
</feature>
<gene>
    <name evidence="3" type="ORF">G4Y79_08990</name>
</gene>
<feature type="compositionally biased region" description="Low complexity" evidence="1">
    <location>
        <begin position="32"/>
        <end position="42"/>
    </location>
</feature>
<keyword evidence="4" id="KW-1185">Reference proteome</keyword>
<dbReference type="KEGG" id="pmet:G4Y79_08990"/>
<keyword evidence="2" id="KW-1133">Transmembrane helix</keyword>
<evidence type="ECO:0000313" key="3">
    <source>
        <dbReference type="EMBL" id="QPC84493.1"/>
    </source>
</evidence>
<feature type="transmembrane region" description="Helical" evidence="2">
    <location>
        <begin position="50"/>
        <end position="73"/>
    </location>
</feature>
<keyword evidence="2" id="KW-0472">Membrane</keyword>
<dbReference type="RefSeq" id="WP_195172556.1">
    <property type="nucleotide sequence ID" value="NZ_CP062983.1"/>
</dbReference>
<protein>
    <submittedName>
        <fullName evidence="3">DUF4230 domain-containing protein</fullName>
    </submittedName>
</protein>
<feature type="region of interest" description="Disordered" evidence="1">
    <location>
        <begin position="1"/>
        <end position="42"/>
    </location>
</feature>
<dbReference type="AlphaFoldDB" id="A0A7S8IGU8"/>
<evidence type="ECO:0000256" key="2">
    <source>
        <dbReference type="SAM" id="Phobius"/>
    </source>
</evidence>
<keyword evidence="2" id="KW-0812">Transmembrane</keyword>
<name>A0A7S8IGU8_9CHLR</name>
<accession>A0A7S8IGU8</accession>
<dbReference type="Pfam" id="PF14014">
    <property type="entry name" value="DUF4230"/>
    <property type="match status" value="1"/>
</dbReference>
<dbReference type="InterPro" id="IPR025324">
    <property type="entry name" value="DUF4230"/>
</dbReference>
<evidence type="ECO:0000313" key="4">
    <source>
        <dbReference type="Proteomes" id="UP000594468"/>
    </source>
</evidence>
<reference evidence="3 4" key="1">
    <citation type="submission" date="2020-02" db="EMBL/GenBank/DDBJ databases">
        <authorList>
            <person name="Zheng R.K."/>
            <person name="Sun C.M."/>
        </authorList>
    </citation>
    <scope>NUCLEOTIDE SEQUENCE [LARGE SCALE GENOMIC DNA]</scope>
    <source>
        <strain evidence="4">rifampicinis</strain>
    </source>
</reference>
<proteinExistence type="predicted"/>
<sequence>MTQRPLRPEDGEDPVVPPVPRSSSAPPPPAPIRASAPAERSGNGCGKGCLWGLGGAVGCALVIALVVGGLLLATGLTVNGFVNSVVGIFNGEARTTNIFVPKVEAVQRLNELTTVRRSYSNIVTSERDMPELLRGLYGDRLVMVAVGHVDAGVDLSQLTQDDLLYDEATQMLSITLPPVRLQNCFLDENASYTVERATGLFAAPLPDLDEYSRSFALEQFRNLALEDGILEEAREETEVAIRQSIALFNSNADALTITFTHTPNDPDAPLPSSCQ</sequence>
<dbReference type="Proteomes" id="UP000594468">
    <property type="component" value="Chromosome"/>
</dbReference>
<dbReference type="EMBL" id="CP062983">
    <property type="protein sequence ID" value="QPC84493.1"/>
    <property type="molecule type" value="Genomic_DNA"/>
</dbReference>